<gene>
    <name evidence="1" type="ORF">PF008_g27152</name>
</gene>
<dbReference type="AlphaFoldDB" id="A0A6G0QEZ3"/>
<accession>A0A6G0QEZ3</accession>
<reference evidence="1 2" key="1">
    <citation type="submission" date="2018-09" db="EMBL/GenBank/DDBJ databases">
        <title>Genomic investigation of the strawberry pathogen Phytophthora fragariae indicates pathogenicity is determined by transcriptional variation in three key races.</title>
        <authorList>
            <person name="Adams T.M."/>
            <person name="Armitage A.D."/>
            <person name="Sobczyk M.K."/>
            <person name="Bates H.J."/>
            <person name="Dunwell J.M."/>
            <person name="Nellist C.F."/>
            <person name="Harrison R.J."/>
        </authorList>
    </citation>
    <scope>NUCLEOTIDE SEQUENCE [LARGE SCALE GENOMIC DNA]</scope>
    <source>
        <strain evidence="1 2">NOV-77</strain>
    </source>
</reference>
<protein>
    <submittedName>
        <fullName evidence="1">Uncharacterized protein</fullName>
    </submittedName>
</protein>
<sequence>MPNSTQYENDGDVIMTPAHQPVFEFLDAPKLEGWGQDALVTWKKQREQYEECIRQRCVESGERPEVAMRPIKLAFEPKLLEALCLYELQKPVDDVMDSELRALINQRVQSAKNAQVPDLDALFKKHLNFDMHEDDIDARGD</sequence>
<name>A0A6G0QEZ3_9STRA</name>
<evidence type="ECO:0000313" key="2">
    <source>
        <dbReference type="Proteomes" id="UP000486351"/>
    </source>
</evidence>
<organism evidence="1 2">
    <name type="scientific">Phytophthora fragariae</name>
    <dbReference type="NCBI Taxonomy" id="53985"/>
    <lineage>
        <taxon>Eukaryota</taxon>
        <taxon>Sar</taxon>
        <taxon>Stramenopiles</taxon>
        <taxon>Oomycota</taxon>
        <taxon>Peronosporomycetes</taxon>
        <taxon>Peronosporales</taxon>
        <taxon>Peronosporaceae</taxon>
        <taxon>Phytophthora</taxon>
    </lineage>
</organism>
<evidence type="ECO:0000313" key="1">
    <source>
        <dbReference type="EMBL" id="KAE9284454.1"/>
    </source>
</evidence>
<comment type="caution">
    <text evidence="1">The sequence shown here is derived from an EMBL/GenBank/DDBJ whole genome shotgun (WGS) entry which is preliminary data.</text>
</comment>
<dbReference type="Proteomes" id="UP000486351">
    <property type="component" value="Unassembled WGS sequence"/>
</dbReference>
<dbReference type="EMBL" id="QXFY01003514">
    <property type="protein sequence ID" value="KAE9284454.1"/>
    <property type="molecule type" value="Genomic_DNA"/>
</dbReference>
<proteinExistence type="predicted"/>